<sequence>MRLPSWLIVAFKQASQFSQGNPKSSYKQVNLCTTEDRHLTYIIDTQSSISFLKLFIREFPLARARNHSKYSEKPLS</sequence>
<proteinExistence type="predicted"/>
<evidence type="ECO:0000313" key="2">
    <source>
        <dbReference type="Proteomes" id="UP000615446"/>
    </source>
</evidence>
<accession>A0A8H3LST1</accession>
<protein>
    <submittedName>
        <fullName evidence="1">Uncharacterized protein</fullName>
    </submittedName>
</protein>
<comment type="caution">
    <text evidence="1">The sequence shown here is derived from an EMBL/GenBank/DDBJ whole genome shotgun (WGS) entry which is preliminary data.</text>
</comment>
<name>A0A8H3LST1_9GLOM</name>
<dbReference type="Proteomes" id="UP000615446">
    <property type="component" value="Unassembled WGS sequence"/>
</dbReference>
<reference evidence="1" key="1">
    <citation type="submission" date="2019-10" db="EMBL/GenBank/DDBJ databases">
        <title>Conservation and host-specific expression of non-tandemly repeated heterogenous ribosome RNA gene in arbuscular mycorrhizal fungi.</title>
        <authorList>
            <person name="Maeda T."/>
            <person name="Kobayashi Y."/>
            <person name="Nakagawa T."/>
            <person name="Ezawa T."/>
            <person name="Yamaguchi K."/>
            <person name="Bino T."/>
            <person name="Nishimoto Y."/>
            <person name="Shigenobu S."/>
            <person name="Kawaguchi M."/>
        </authorList>
    </citation>
    <scope>NUCLEOTIDE SEQUENCE</scope>
    <source>
        <strain evidence="1">HR1</strain>
    </source>
</reference>
<dbReference type="AlphaFoldDB" id="A0A8H3LST1"/>
<organism evidence="1 2">
    <name type="scientific">Rhizophagus clarus</name>
    <dbReference type="NCBI Taxonomy" id="94130"/>
    <lineage>
        <taxon>Eukaryota</taxon>
        <taxon>Fungi</taxon>
        <taxon>Fungi incertae sedis</taxon>
        <taxon>Mucoromycota</taxon>
        <taxon>Glomeromycotina</taxon>
        <taxon>Glomeromycetes</taxon>
        <taxon>Glomerales</taxon>
        <taxon>Glomeraceae</taxon>
        <taxon>Rhizophagus</taxon>
    </lineage>
</organism>
<gene>
    <name evidence="1" type="ORF">RCL2_001837700</name>
</gene>
<dbReference type="EMBL" id="BLAL01000206">
    <property type="protein sequence ID" value="GES91570.1"/>
    <property type="molecule type" value="Genomic_DNA"/>
</dbReference>
<evidence type="ECO:0000313" key="1">
    <source>
        <dbReference type="EMBL" id="GES91570.1"/>
    </source>
</evidence>